<evidence type="ECO:0000313" key="2">
    <source>
        <dbReference type="EMBL" id="KAF4029857.1"/>
    </source>
</evidence>
<evidence type="ECO:0000256" key="1">
    <source>
        <dbReference type="SAM" id="MobiDB-lite"/>
    </source>
</evidence>
<dbReference type="Proteomes" id="UP000602510">
    <property type="component" value="Unassembled WGS sequence"/>
</dbReference>
<dbReference type="EMBL" id="WSZM01000742">
    <property type="protein sequence ID" value="KAF4029857.1"/>
    <property type="molecule type" value="Genomic_DNA"/>
</dbReference>
<sequence length="94" mass="9598">MFDDTSTDAAATSTRINGHPPLLSSALDQVEVAPAAKAAKAVRAAKSPFQSFQAKFSKSPAKPARTTSSPGAGRLDANESASEWAHDGGSGSPR</sequence>
<evidence type="ECO:0000313" key="3">
    <source>
        <dbReference type="Proteomes" id="UP000602510"/>
    </source>
</evidence>
<organism evidence="2 3">
    <name type="scientific">Phytophthora infestans</name>
    <name type="common">Potato late blight agent</name>
    <name type="synonym">Botrytis infestans</name>
    <dbReference type="NCBI Taxonomy" id="4787"/>
    <lineage>
        <taxon>Eukaryota</taxon>
        <taxon>Sar</taxon>
        <taxon>Stramenopiles</taxon>
        <taxon>Oomycota</taxon>
        <taxon>Peronosporomycetes</taxon>
        <taxon>Peronosporales</taxon>
        <taxon>Peronosporaceae</taxon>
        <taxon>Phytophthora</taxon>
    </lineage>
</organism>
<dbReference type="AlphaFoldDB" id="A0A833W5X0"/>
<proteinExistence type="predicted"/>
<keyword evidence="3" id="KW-1185">Reference proteome</keyword>
<feature type="region of interest" description="Disordered" evidence="1">
    <location>
        <begin position="47"/>
        <end position="94"/>
    </location>
</feature>
<reference evidence="2" key="1">
    <citation type="submission" date="2020-04" db="EMBL/GenBank/DDBJ databases">
        <title>Hybrid Assembly of Korean Phytophthora infestans isolates.</title>
        <authorList>
            <person name="Prokchorchik M."/>
            <person name="Lee Y."/>
            <person name="Seo J."/>
            <person name="Cho J.-H."/>
            <person name="Park Y.-E."/>
            <person name="Jang D.-C."/>
            <person name="Im J.-S."/>
            <person name="Choi J.-G."/>
            <person name="Park H.-J."/>
            <person name="Lee G.-B."/>
            <person name="Lee Y.-G."/>
            <person name="Hong S.-Y."/>
            <person name="Cho K."/>
            <person name="Sohn K.H."/>
        </authorList>
    </citation>
    <scope>NUCLEOTIDE SEQUENCE</scope>
    <source>
        <strain evidence="2">KR_1_A1</strain>
    </source>
</reference>
<feature type="region of interest" description="Disordered" evidence="1">
    <location>
        <begin position="1"/>
        <end position="22"/>
    </location>
</feature>
<gene>
    <name evidence="2" type="ORF">GN244_ATG18383</name>
</gene>
<comment type="caution">
    <text evidence="2">The sequence shown here is derived from an EMBL/GenBank/DDBJ whole genome shotgun (WGS) entry which is preliminary data.</text>
</comment>
<accession>A0A833W5X0</accession>
<protein>
    <submittedName>
        <fullName evidence="2">Uncharacterized protein</fullName>
    </submittedName>
</protein>
<name>A0A833W5X0_PHYIN</name>